<proteinExistence type="predicted"/>
<dbReference type="Proteomes" id="UP000615455">
    <property type="component" value="Unassembled WGS sequence"/>
</dbReference>
<dbReference type="RefSeq" id="WP_268240223.1">
    <property type="nucleotide sequence ID" value="NZ_BMHE01000089.1"/>
</dbReference>
<evidence type="ECO:0000313" key="1">
    <source>
        <dbReference type="EMBL" id="GGA16783.1"/>
    </source>
</evidence>
<reference evidence="2" key="1">
    <citation type="journal article" date="2019" name="Int. J. Syst. Evol. Microbiol.">
        <title>The Global Catalogue of Microorganisms (GCM) 10K type strain sequencing project: providing services to taxonomists for standard genome sequencing and annotation.</title>
        <authorList>
            <consortium name="The Broad Institute Genomics Platform"/>
            <consortium name="The Broad Institute Genome Sequencing Center for Infectious Disease"/>
            <person name="Wu L."/>
            <person name="Ma J."/>
        </authorList>
    </citation>
    <scope>NUCLEOTIDE SEQUENCE [LARGE SCALE GENOMIC DNA]</scope>
    <source>
        <strain evidence="2">CGMCC 1.15043</strain>
    </source>
</reference>
<gene>
    <name evidence="1" type="ORF">GCM10008018_71540</name>
</gene>
<sequence>MPTGTLTGRQIMIGNQPYYAEAPTTVDWGTVPEACQESDAGSQ</sequence>
<evidence type="ECO:0000313" key="2">
    <source>
        <dbReference type="Proteomes" id="UP000615455"/>
    </source>
</evidence>
<accession>A0ABQ1FK23</accession>
<protein>
    <submittedName>
        <fullName evidence="1">Uncharacterized protein</fullName>
    </submittedName>
</protein>
<comment type="caution">
    <text evidence="1">The sequence shown here is derived from an EMBL/GenBank/DDBJ whole genome shotgun (WGS) entry which is preliminary data.</text>
</comment>
<name>A0ABQ1FK23_9BACL</name>
<organism evidence="1 2">
    <name type="scientific">Paenibacillus marchantiophytorum</name>
    <dbReference type="NCBI Taxonomy" id="1619310"/>
    <lineage>
        <taxon>Bacteria</taxon>
        <taxon>Bacillati</taxon>
        <taxon>Bacillota</taxon>
        <taxon>Bacilli</taxon>
        <taxon>Bacillales</taxon>
        <taxon>Paenibacillaceae</taxon>
        <taxon>Paenibacillus</taxon>
    </lineage>
</organism>
<keyword evidence="2" id="KW-1185">Reference proteome</keyword>
<dbReference type="EMBL" id="BMHE01000089">
    <property type="protein sequence ID" value="GGA16783.1"/>
    <property type="molecule type" value="Genomic_DNA"/>
</dbReference>